<protein>
    <submittedName>
        <fullName evidence="1">Uncharacterized protein</fullName>
    </submittedName>
</protein>
<name>A0A6J5LC15_9CAUD</name>
<sequence>MTEASRVQNMLNEQNSEIIFLKSQVLRQNLDIVGYRDRIEKLETAATGLWNLLDEIDTISDLAKDNNEFYRKLVEKVQRRRFQFGKTDGYDVVFRAALAEEKKGD</sequence>
<proteinExistence type="predicted"/>
<evidence type="ECO:0000313" key="1">
    <source>
        <dbReference type="EMBL" id="CAB4130893.1"/>
    </source>
</evidence>
<accession>A0A6J5LC15</accession>
<gene>
    <name evidence="1" type="ORF">UFOVP120_42</name>
</gene>
<organism evidence="1">
    <name type="scientific">uncultured Caudovirales phage</name>
    <dbReference type="NCBI Taxonomy" id="2100421"/>
    <lineage>
        <taxon>Viruses</taxon>
        <taxon>Duplodnaviria</taxon>
        <taxon>Heunggongvirae</taxon>
        <taxon>Uroviricota</taxon>
        <taxon>Caudoviricetes</taxon>
        <taxon>Peduoviridae</taxon>
        <taxon>Maltschvirus</taxon>
        <taxon>Maltschvirus maltsch</taxon>
    </lineage>
</organism>
<reference evidence="1" key="1">
    <citation type="submission" date="2020-04" db="EMBL/GenBank/DDBJ databases">
        <authorList>
            <person name="Chiriac C."/>
            <person name="Salcher M."/>
            <person name="Ghai R."/>
            <person name="Kavagutti S V."/>
        </authorList>
    </citation>
    <scope>NUCLEOTIDE SEQUENCE</scope>
</reference>
<dbReference type="EMBL" id="LR796242">
    <property type="protein sequence ID" value="CAB4130893.1"/>
    <property type="molecule type" value="Genomic_DNA"/>
</dbReference>